<evidence type="ECO:0000256" key="1">
    <source>
        <dbReference type="SAM" id="MobiDB-lite"/>
    </source>
</evidence>
<dbReference type="SUPFAM" id="SSF160975">
    <property type="entry name" value="AF1531-like"/>
    <property type="match status" value="1"/>
</dbReference>
<dbReference type="PANTHER" id="PTHR40734:SF1">
    <property type="entry name" value="DNA-BINDING PROTEIN"/>
    <property type="match status" value="1"/>
</dbReference>
<proteinExistence type="predicted"/>
<dbReference type="InterPro" id="IPR007003">
    <property type="entry name" value="DUF655"/>
</dbReference>
<evidence type="ECO:0000313" key="2">
    <source>
        <dbReference type="EMBL" id="MFD1567765.1"/>
    </source>
</evidence>
<dbReference type="InterPro" id="IPR012340">
    <property type="entry name" value="NA-bd_OB-fold"/>
</dbReference>
<reference evidence="2 3" key="1">
    <citation type="journal article" date="2019" name="Int. J. Syst. Evol. Microbiol.">
        <title>The Global Catalogue of Microorganisms (GCM) 10K type strain sequencing project: providing services to taxonomists for standard genome sequencing and annotation.</title>
        <authorList>
            <consortium name="The Broad Institute Genomics Platform"/>
            <consortium name="The Broad Institute Genome Sequencing Center for Infectious Disease"/>
            <person name="Wu L."/>
            <person name="Ma J."/>
        </authorList>
    </citation>
    <scope>NUCLEOTIDE SEQUENCE [LARGE SCALE GENOMIC DNA]</scope>
    <source>
        <strain evidence="2 3">CGMCC 1.12859</strain>
    </source>
</reference>
<organism evidence="2 3">
    <name type="scientific">Halolamina litorea</name>
    <dbReference type="NCBI Taxonomy" id="1515593"/>
    <lineage>
        <taxon>Archaea</taxon>
        <taxon>Methanobacteriati</taxon>
        <taxon>Methanobacteriota</taxon>
        <taxon>Stenosarchaea group</taxon>
        <taxon>Halobacteria</taxon>
        <taxon>Halobacteriales</taxon>
        <taxon>Haloferacaceae</taxon>
    </lineage>
</organism>
<dbReference type="Proteomes" id="UP001597139">
    <property type="component" value="Unassembled WGS sequence"/>
</dbReference>
<name>A0ABD6BT38_9EURY</name>
<sequence>MSDAHESETAGSGADGEESRSASSRSESDDAESVERAVVLDHLPYGRPDDDRPQHQKPEVAYAVGEAAFDLFELTLADGADVSIGDRIVVAPDADREVVQRYREIEYEDLSRGAEQELEYVIEEIVERHPDRFLEYFNEAQPLTLRLHQLNVLPGIGDKLRDDILESRKREGPFESFEDLEERIGGLHDAEGTVVDRIMEELTEDVKYRAFVGEN</sequence>
<dbReference type="Pfam" id="PF04919">
    <property type="entry name" value="DUF655"/>
    <property type="match status" value="1"/>
</dbReference>
<protein>
    <submittedName>
        <fullName evidence="2">DUF655 domain-containing protein</fullName>
    </submittedName>
</protein>
<dbReference type="Gene3D" id="2.40.50.140">
    <property type="entry name" value="Nucleic acid-binding proteins"/>
    <property type="match status" value="1"/>
</dbReference>
<keyword evidence="3" id="KW-1185">Reference proteome</keyword>
<dbReference type="PANTHER" id="PTHR40734">
    <property type="entry name" value="TRNA-SPECIFIC ADENOSINE DEAMINASE-RELATED"/>
    <property type="match status" value="1"/>
</dbReference>
<dbReference type="Gene3D" id="1.10.150.280">
    <property type="entry name" value="AF1531-like domain"/>
    <property type="match status" value="1"/>
</dbReference>
<dbReference type="RefSeq" id="WP_267647071.1">
    <property type="nucleotide sequence ID" value="NZ_JANHGR010000001.1"/>
</dbReference>
<comment type="caution">
    <text evidence="2">The sequence shown here is derived from an EMBL/GenBank/DDBJ whole genome shotgun (WGS) entry which is preliminary data.</text>
</comment>
<dbReference type="AlphaFoldDB" id="A0ABD6BT38"/>
<accession>A0ABD6BT38</accession>
<evidence type="ECO:0000313" key="3">
    <source>
        <dbReference type="Proteomes" id="UP001597139"/>
    </source>
</evidence>
<dbReference type="EMBL" id="JBHUCZ010000009">
    <property type="protein sequence ID" value="MFD1567765.1"/>
    <property type="molecule type" value="Genomic_DNA"/>
</dbReference>
<gene>
    <name evidence="2" type="ORF">ACFSAU_09685</name>
</gene>
<feature type="region of interest" description="Disordered" evidence="1">
    <location>
        <begin position="1"/>
        <end position="55"/>
    </location>
</feature>